<accession>A0ABS8SMC8</accession>
<name>A0ABS8SMC8_DATST</name>
<protein>
    <submittedName>
        <fullName evidence="2">Uncharacterized protein</fullName>
    </submittedName>
</protein>
<reference evidence="2 3" key="1">
    <citation type="journal article" date="2021" name="BMC Genomics">
        <title>Datura genome reveals duplications of psychoactive alkaloid biosynthetic genes and high mutation rate following tissue culture.</title>
        <authorList>
            <person name="Rajewski A."/>
            <person name="Carter-House D."/>
            <person name="Stajich J."/>
            <person name="Litt A."/>
        </authorList>
    </citation>
    <scope>NUCLEOTIDE SEQUENCE [LARGE SCALE GENOMIC DNA]</scope>
    <source>
        <strain evidence="2">AR-01</strain>
    </source>
</reference>
<sequence length="56" mass="6191">TRFRTRSDPVPHRYYTDRTGSCGISGRPGTGRHNSDQSSDQLGLRPGPFTEKTGPE</sequence>
<evidence type="ECO:0000313" key="2">
    <source>
        <dbReference type="EMBL" id="MCD7460106.1"/>
    </source>
</evidence>
<comment type="caution">
    <text evidence="2">The sequence shown here is derived from an EMBL/GenBank/DDBJ whole genome shotgun (WGS) entry which is preliminary data.</text>
</comment>
<evidence type="ECO:0000313" key="3">
    <source>
        <dbReference type="Proteomes" id="UP000823775"/>
    </source>
</evidence>
<feature type="non-terminal residue" evidence="2">
    <location>
        <position position="56"/>
    </location>
</feature>
<feature type="non-terminal residue" evidence="2">
    <location>
        <position position="1"/>
    </location>
</feature>
<organism evidence="2 3">
    <name type="scientific">Datura stramonium</name>
    <name type="common">Jimsonweed</name>
    <name type="synonym">Common thornapple</name>
    <dbReference type="NCBI Taxonomy" id="4076"/>
    <lineage>
        <taxon>Eukaryota</taxon>
        <taxon>Viridiplantae</taxon>
        <taxon>Streptophyta</taxon>
        <taxon>Embryophyta</taxon>
        <taxon>Tracheophyta</taxon>
        <taxon>Spermatophyta</taxon>
        <taxon>Magnoliopsida</taxon>
        <taxon>eudicotyledons</taxon>
        <taxon>Gunneridae</taxon>
        <taxon>Pentapetalae</taxon>
        <taxon>asterids</taxon>
        <taxon>lamiids</taxon>
        <taxon>Solanales</taxon>
        <taxon>Solanaceae</taxon>
        <taxon>Solanoideae</taxon>
        <taxon>Datureae</taxon>
        <taxon>Datura</taxon>
    </lineage>
</organism>
<gene>
    <name evidence="2" type="ORF">HAX54_042865</name>
</gene>
<dbReference type="Proteomes" id="UP000823775">
    <property type="component" value="Unassembled WGS sequence"/>
</dbReference>
<feature type="region of interest" description="Disordered" evidence="1">
    <location>
        <begin position="1"/>
        <end position="56"/>
    </location>
</feature>
<keyword evidence="3" id="KW-1185">Reference proteome</keyword>
<feature type="compositionally biased region" description="Basic and acidic residues" evidence="1">
    <location>
        <begin position="1"/>
        <end position="16"/>
    </location>
</feature>
<proteinExistence type="predicted"/>
<dbReference type="EMBL" id="JACEIK010000635">
    <property type="protein sequence ID" value="MCD7460106.1"/>
    <property type="molecule type" value="Genomic_DNA"/>
</dbReference>
<evidence type="ECO:0000256" key="1">
    <source>
        <dbReference type="SAM" id="MobiDB-lite"/>
    </source>
</evidence>